<gene>
    <name evidence="3" type="primary">fabZ</name>
    <name evidence="3" type="ORF">ACFQNG_05060</name>
</gene>
<sequence length="138" mass="15594">MDFQTIKSTLPQDIPFLMVDKVLHRVYRQEIVCLKNISGNDWVFLGHFPKRSVFPGVLIIEAMAQSSILLFTEPEATEERLYYLTSTKVRFLHPVMPGDQLKITISVIRDSSIGAIVKAEAEVEEKVVAKGELSFAVQ</sequence>
<dbReference type="PANTHER" id="PTHR30272:SF1">
    <property type="entry name" value="3-HYDROXYACYL-[ACYL-CARRIER-PROTEIN] DEHYDRATASE"/>
    <property type="match status" value="1"/>
</dbReference>
<dbReference type="Proteomes" id="UP001596500">
    <property type="component" value="Unassembled WGS sequence"/>
</dbReference>
<evidence type="ECO:0000313" key="4">
    <source>
        <dbReference type="Proteomes" id="UP001596500"/>
    </source>
</evidence>
<comment type="caution">
    <text evidence="3">The sequence shown here is derived from an EMBL/GenBank/DDBJ whole genome shotgun (WGS) entry which is preliminary data.</text>
</comment>
<dbReference type="SUPFAM" id="SSF54637">
    <property type="entry name" value="Thioesterase/thiol ester dehydrase-isomerase"/>
    <property type="match status" value="1"/>
</dbReference>
<keyword evidence="4" id="KW-1185">Reference proteome</keyword>
<protein>
    <submittedName>
        <fullName evidence="3">3-hydroxyacyl-ACP dehydratase FabZ</fullName>
        <ecNumber evidence="3">4.2.1.59</ecNumber>
    </submittedName>
</protein>
<dbReference type="Gene3D" id="3.10.129.10">
    <property type="entry name" value="Hotdog Thioesterase"/>
    <property type="match status" value="1"/>
</dbReference>
<dbReference type="InterPro" id="IPR013114">
    <property type="entry name" value="FabA_FabZ"/>
</dbReference>
<dbReference type="EMBL" id="JBHTBW010000013">
    <property type="protein sequence ID" value="MFC7440518.1"/>
    <property type="molecule type" value="Genomic_DNA"/>
</dbReference>
<dbReference type="Pfam" id="PF07977">
    <property type="entry name" value="FabA"/>
    <property type="match status" value="1"/>
</dbReference>
<evidence type="ECO:0000256" key="1">
    <source>
        <dbReference type="ARBA" id="ARBA00009174"/>
    </source>
</evidence>
<dbReference type="RefSeq" id="WP_379863799.1">
    <property type="nucleotide sequence ID" value="NZ_JBHTBW010000013.1"/>
</dbReference>
<name>A0ABW2RHL8_9BACL</name>
<dbReference type="PANTHER" id="PTHR30272">
    <property type="entry name" value="3-HYDROXYACYL-[ACYL-CARRIER-PROTEIN] DEHYDRATASE"/>
    <property type="match status" value="1"/>
</dbReference>
<comment type="similarity">
    <text evidence="1">Belongs to the thioester dehydratase family. FabZ subfamily.</text>
</comment>
<dbReference type="EC" id="4.2.1.59" evidence="3"/>
<reference evidence="4" key="1">
    <citation type="journal article" date="2019" name="Int. J. Syst. Evol. Microbiol.">
        <title>The Global Catalogue of Microorganisms (GCM) 10K type strain sequencing project: providing services to taxonomists for standard genome sequencing and annotation.</title>
        <authorList>
            <consortium name="The Broad Institute Genomics Platform"/>
            <consortium name="The Broad Institute Genome Sequencing Center for Infectious Disease"/>
            <person name="Wu L."/>
            <person name="Ma J."/>
        </authorList>
    </citation>
    <scope>NUCLEOTIDE SEQUENCE [LARGE SCALE GENOMIC DNA]</scope>
    <source>
        <strain evidence="4">CGMCC 1.12942</strain>
    </source>
</reference>
<dbReference type="CDD" id="cd01288">
    <property type="entry name" value="FabZ"/>
    <property type="match status" value="1"/>
</dbReference>
<dbReference type="NCBIfam" id="NF000582">
    <property type="entry name" value="PRK00006.1"/>
    <property type="match status" value="1"/>
</dbReference>
<accession>A0ABW2RHL8</accession>
<proteinExistence type="inferred from homology"/>
<dbReference type="GO" id="GO:0019171">
    <property type="term" value="F:(3R)-hydroxyacyl-[acyl-carrier-protein] dehydratase activity"/>
    <property type="evidence" value="ECO:0007669"/>
    <property type="project" value="UniProtKB-EC"/>
</dbReference>
<evidence type="ECO:0000256" key="2">
    <source>
        <dbReference type="ARBA" id="ARBA00023239"/>
    </source>
</evidence>
<keyword evidence="2 3" id="KW-0456">Lyase</keyword>
<dbReference type="InterPro" id="IPR029069">
    <property type="entry name" value="HotDog_dom_sf"/>
</dbReference>
<organism evidence="3 4">
    <name type="scientific">Laceyella putida</name>
    <dbReference type="NCBI Taxonomy" id="110101"/>
    <lineage>
        <taxon>Bacteria</taxon>
        <taxon>Bacillati</taxon>
        <taxon>Bacillota</taxon>
        <taxon>Bacilli</taxon>
        <taxon>Bacillales</taxon>
        <taxon>Thermoactinomycetaceae</taxon>
        <taxon>Laceyella</taxon>
    </lineage>
</organism>
<evidence type="ECO:0000313" key="3">
    <source>
        <dbReference type="EMBL" id="MFC7440518.1"/>
    </source>
</evidence>